<dbReference type="InterPro" id="IPR036866">
    <property type="entry name" value="RibonucZ/Hydroxyglut_hydro"/>
</dbReference>
<evidence type="ECO:0000313" key="3">
    <source>
        <dbReference type="Proteomes" id="UP001500212"/>
    </source>
</evidence>
<comment type="caution">
    <text evidence="2">The sequence shown here is derived from an EMBL/GenBank/DDBJ whole genome shotgun (WGS) entry which is preliminary data.</text>
</comment>
<gene>
    <name evidence="2" type="ORF">GCM10023195_52400</name>
</gene>
<proteinExistence type="predicted"/>
<dbReference type="CDD" id="cd07716">
    <property type="entry name" value="RNaseZ_short-form-like_MBL-fold"/>
    <property type="match status" value="1"/>
</dbReference>
<accession>A0ABP8TQ43</accession>
<dbReference type="Gene3D" id="3.60.15.10">
    <property type="entry name" value="Ribonuclease Z/Hydroxyacylglutathione hydrolase-like"/>
    <property type="match status" value="1"/>
</dbReference>
<dbReference type="PANTHER" id="PTHR46018">
    <property type="entry name" value="ZINC PHOSPHODIESTERASE ELAC PROTEIN 1"/>
    <property type="match status" value="1"/>
</dbReference>
<keyword evidence="3" id="KW-1185">Reference proteome</keyword>
<dbReference type="InterPro" id="IPR001279">
    <property type="entry name" value="Metallo-B-lactamas"/>
</dbReference>
<sequence length="250" mass="27046">MRLTVIGCSGSFPRSDSPASCYLVEADGFAMLLDLGSGSVGMLQRHHPFLDIDAICVSHLHPDHCLDLCVYWIARTFAPHGKQPVIPVYGPAGTAEHLAGAYGLDPEPGMRETFDFHTLRPATFTIGPFAVTTAQMNHPVDTFGFRIEHEGRTVAYSGDTAESSALIELARDADLFLCEAAWIERPDLPLAAQHLTARQAAEHAAKADAGTLVLTHLLPWNDPALSLSEAKDSSFRGRIELAQPGAVYEI</sequence>
<dbReference type="RefSeq" id="WP_345359760.1">
    <property type="nucleotide sequence ID" value="NZ_BAABHJ010000020.1"/>
</dbReference>
<feature type="domain" description="Metallo-beta-lactamase" evidence="1">
    <location>
        <begin position="18"/>
        <end position="194"/>
    </location>
</feature>
<evidence type="ECO:0000313" key="2">
    <source>
        <dbReference type="EMBL" id="GAA4612257.1"/>
    </source>
</evidence>
<reference evidence="3" key="1">
    <citation type="journal article" date="2019" name="Int. J. Syst. Evol. Microbiol.">
        <title>The Global Catalogue of Microorganisms (GCM) 10K type strain sequencing project: providing services to taxonomists for standard genome sequencing and annotation.</title>
        <authorList>
            <consortium name="The Broad Institute Genomics Platform"/>
            <consortium name="The Broad Institute Genome Sequencing Center for Infectious Disease"/>
            <person name="Wu L."/>
            <person name="Ma J."/>
        </authorList>
    </citation>
    <scope>NUCLEOTIDE SEQUENCE [LARGE SCALE GENOMIC DNA]</scope>
    <source>
        <strain evidence="3">JCM 17938</strain>
    </source>
</reference>
<dbReference type="EMBL" id="BAABHJ010000020">
    <property type="protein sequence ID" value="GAA4612257.1"/>
    <property type="molecule type" value="Genomic_DNA"/>
</dbReference>
<dbReference type="Proteomes" id="UP001500212">
    <property type="component" value="Unassembled WGS sequence"/>
</dbReference>
<dbReference type="Pfam" id="PF12706">
    <property type="entry name" value="Lactamase_B_2"/>
    <property type="match status" value="1"/>
</dbReference>
<name>A0ABP8TQ43_9ACTN</name>
<dbReference type="SUPFAM" id="SSF56281">
    <property type="entry name" value="Metallo-hydrolase/oxidoreductase"/>
    <property type="match status" value="1"/>
</dbReference>
<organism evidence="2 3">
    <name type="scientific">Actinoallomurus liliacearum</name>
    <dbReference type="NCBI Taxonomy" id="1080073"/>
    <lineage>
        <taxon>Bacteria</taxon>
        <taxon>Bacillati</taxon>
        <taxon>Actinomycetota</taxon>
        <taxon>Actinomycetes</taxon>
        <taxon>Streptosporangiales</taxon>
        <taxon>Thermomonosporaceae</taxon>
        <taxon>Actinoallomurus</taxon>
    </lineage>
</organism>
<dbReference type="PANTHER" id="PTHR46018:SF4">
    <property type="entry name" value="METALLO-HYDROLASE YHFI-RELATED"/>
    <property type="match status" value="1"/>
</dbReference>
<dbReference type="SMART" id="SM00849">
    <property type="entry name" value="Lactamase_B"/>
    <property type="match status" value="1"/>
</dbReference>
<evidence type="ECO:0000259" key="1">
    <source>
        <dbReference type="SMART" id="SM00849"/>
    </source>
</evidence>
<protein>
    <submittedName>
        <fullName evidence="2">MBL fold metallo-hydrolase</fullName>
    </submittedName>
</protein>